<sequence length="222" mass="25406">MIRHVWYIGHGGGRGGGCGGGRGGGHVEDNDLKFDVCSLETRVNVFMHNDCVFPCRKTRGWTGNGCDLLLAGPRYRVCSRPRRSVVSEERLVTPLRFDDEPLEDLSPDDHPSQDDTNSTSLIQKETEESQELRAMEKATTHNTLQNNRMQTRSQIAKNRNAQQDKLPRDFPQQENETERIEDRNDSLDGESDAESDNEEKNQEKEEFEEEYQIHKLKEKTGQ</sequence>
<feature type="compositionally biased region" description="Basic and acidic residues" evidence="1">
    <location>
        <begin position="124"/>
        <end position="139"/>
    </location>
</feature>
<keyword evidence="3" id="KW-1185">Reference proteome</keyword>
<dbReference type="InParanoid" id="F4W8T6"/>
<dbReference type="EMBL" id="GL887923">
    <property type="protein sequence ID" value="EGI69386.1"/>
    <property type="molecule type" value="Genomic_DNA"/>
</dbReference>
<gene>
    <name evidence="2" type="ORF">G5I_01873</name>
</gene>
<feature type="region of interest" description="Disordered" evidence="1">
    <location>
        <begin position="97"/>
        <end position="222"/>
    </location>
</feature>
<feature type="compositionally biased region" description="Polar residues" evidence="1">
    <location>
        <begin position="140"/>
        <end position="163"/>
    </location>
</feature>
<feature type="compositionally biased region" description="Basic and acidic residues" evidence="1">
    <location>
        <begin position="176"/>
        <end position="186"/>
    </location>
</feature>
<reference evidence="2" key="1">
    <citation type="submission" date="2011-02" db="EMBL/GenBank/DDBJ databases">
        <title>The genome of the leaf-cutting ant Acromyrmex echinatior suggests key adaptations to social evolution and fungus farming.</title>
        <authorList>
            <person name="Nygaard S."/>
            <person name="Zhang G."/>
        </authorList>
    </citation>
    <scope>NUCLEOTIDE SEQUENCE</scope>
</reference>
<dbReference type="AlphaFoldDB" id="F4W8T6"/>
<evidence type="ECO:0000313" key="2">
    <source>
        <dbReference type="EMBL" id="EGI69386.1"/>
    </source>
</evidence>
<dbReference type="Proteomes" id="UP000007755">
    <property type="component" value="Unassembled WGS sequence"/>
</dbReference>
<accession>F4W8T6</accession>
<feature type="compositionally biased region" description="Basic and acidic residues" evidence="1">
    <location>
        <begin position="211"/>
        <end position="222"/>
    </location>
</feature>
<evidence type="ECO:0000313" key="3">
    <source>
        <dbReference type="Proteomes" id="UP000007755"/>
    </source>
</evidence>
<evidence type="ECO:0000256" key="1">
    <source>
        <dbReference type="SAM" id="MobiDB-lite"/>
    </source>
</evidence>
<name>F4W8T6_ACREC</name>
<feature type="compositionally biased region" description="Acidic residues" evidence="1">
    <location>
        <begin position="187"/>
        <end position="197"/>
    </location>
</feature>
<feature type="compositionally biased region" description="Polar residues" evidence="1">
    <location>
        <begin position="114"/>
        <end position="123"/>
    </location>
</feature>
<organism evidence="3">
    <name type="scientific">Acromyrmex echinatior</name>
    <name type="common">Panamanian leafcutter ant</name>
    <name type="synonym">Acromyrmex octospinosus echinatior</name>
    <dbReference type="NCBI Taxonomy" id="103372"/>
    <lineage>
        <taxon>Eukaryota</taxon>
        <taxon>Metazoa</taxon>
        <taxon>Ecdysozoa</taxon>
        <taxon>Arthropoda</taxon>
        <taxon>Hexapoda</taxon>
        <taxon>Insecta</taxon>
        <taxon>Pterygota</taxon>
        <taxon>Neoptera</taxon>
        <taxon>Endopterygota</taxon>
        <taxon>Hymenoptera</taxon>
        <taxon>Apocrita</taxon>
        <taxon>Aculeata</taxon>
        <taxon>Formicoidea</taxon>
        <taxon>Formicidae</taxon>
        <taxon>Myrmicinae</taxon>
        <taxon>Acromyrmex</taxon>
    </lineage>
</organism>
<proteinExistence type="predicted"/>
<protein>
    <submittedName>
        <fullName evidence="2">Uncharacterized protein</fullName>
    </submittedName>
</protein>